<dbReference type="SUPFAM" id="SSF46785">
    <property type="entry name" value="Winged helix' DNA-binding domain"/>
    <property type="match status" value="1"/>
</dbReference>
<keyword evidence="4" id="KW-0804">Transcription</keyword>
<comment type="similarity">
    <text evidence="1">Belongs to the LysR transcriptional regulatory family.</text>
</comment>
<dbReference type="Pfam" id="PF00126">
    <property type="entry name" value="HTH_1"/>
    <property type="match status" value="1"/>
</dbReference>
<dbReference type="GO" id="GO:0000976">
    <property type="term" value="F:transcription cis-regulatory region binding"/>
    <property type="evidence" value="ECO:0007669"/>
    <property type="project" value="TreeGrafter"/>
</dbReference>
<evidence type="ECO:0000259" key="5">
    <source>
        <dbReference type="PROSITE" id="PS50931"/>
    </source>
</evidence>
<dbReference type="InterPro" id="IPR017724">
    <property type="entry name" value="Tscrpt_reg_LysR"/>
</dbReference>
<dbReference type="PANTHER" id="PTHR30126:SF94">
    <property type="entry name" value="LYSR FAMILY TRANSCRIPTIONAL REGULATOR"/>
    <property type="match status" value="1"/>
</dbReference>
<dbReference type="EMBL" id="FNDS01000001">
    <property type="protein sequence ID" value="SDH39130.1"/>
    <property type="molecule type" value="Genomic_DNA"/>
</dbReference>
<name>A0A1G8C2I2_9PSED</name>
<dbReference type="PANTHER" id="PTHR30126">
    <property type="entry name" value="HTH-TYPE TRANSCRIPTIONAL REGULATOR"/>
    <property type="match status" value="1"/>
</dbReference>
<dbReference type="Gene3D" id="1.10.10.10">
    <property type="entry name" value="Winged helix-like DNA-binding domain superfamily/Winged helix DNA-binding domain"/>
    <property type="match status" value="1"/>
</dbReference>
<dbReference type="InterPro" id="IPR036390">
    <property type="entry name" value="WH_DNA-bd_sf"/>
</dbReference>
<evidence type="ECO:0000256" key="3">
    <source>
        <dbReference type="ARBA" id="ARBA00023125"/>
    </source>
</evidence>
<keyword evidence="2" id="KW-0805">Transcription regulation</keyword>
<evidence type="ECO:0000256" key="4">
    <source>
        <dbReference type="ARBA" id="ARBA00023163"/>
    </source>
</evidence>
<protein>
    <submittedName>
        <fullName evidence="6">Aminoethylphosphonate catabolism associated LysR family transcriptional regulator</fullName>
    </submittedName>
</protein>
<dbReference type="CDD" id="cd05466">
    <property type="entry name" value="PBP2_LTTR_substrate"/>
    <property type="match status" value="1"/>
</dbReference>
<evidence type="ECO:0000313" key="6">
    <source>
        <dbReference type="EMBL" id="SDH39130.1"/>
    </source>
</evidence>
<dbReference type="Pfam" id="PF03466">
    <property type="entry name" value="LysR_substrate"/>
    <property type="match status" value="1"/>
</dbReference>
<dbReference type="PROSITE" id="PS50931">
    <property type="entry name" value="HTH_LYSR"/>
    <property type="match status" value="1"/>
</dbReference>
<reference evidence="7" key="1">
    <citation type="submission" date="2016-10" db="EMBL/GenBank/DDBJ databases">
        <authorList>
            <person name="Varghese N."/>
            <person name="Submissions S."/>
        </authorList>
    </citation>
    <scope>NUCLEOTIDE SEQUENCE [LARGE SCALE GENOMIC DNA]</scope>
    <source>
        <strain evidence="7">CCM 7469</strain>
    </source>
</reference>
<gene>
    <name evidence="6" type="ORF">SAMN05216272_101334</name>
</gene>
<dbReference type="FunFam" id="1.10.10.10:FF:000001">
    <property type="entry name" value="LysR family transcriptional regulator"/>
    <property type="match status" value="1"/>
</dbReference>
<keyword evidence="3" id="KW-0238">DNA-binding</keyword>
<keyword evidence="7" id="KW-1185">Reference proteome</keyword>
<evidence type="ECO:0000256" key="1">
    <source>
        <dbReference type="ARBA" id="ARBA00009437"/>
    </source>
</evidence>
<dbReference type="InterPro" id="IPR000847">
    <property type="entry name" value="LysR_HTH_N"/>
</dbReference>
<dbReference type="GO" id="GO:0003700">
    <property type="term" value="F:DNA-binding transcription factor activity"/>
    <property type="evidence" value="ECO:0007669"/>
    <property type="project" value="InterPro"/>
</dbReference>
<proteinExistence type="inferred from homology"/>
<organism evidence="6 7">
    <name type="scientific">Pseudomonas panipatensis</name>
    <dbReference type="NCBI Taxonomy" id="428992"/>
    <lineage>
        <taxon>Bacteria</taxon>
        <taxon>Pseudomonadati</taxon>
        <taxon>Pseudomonadota</taxon>
        <taxon>Gammaproteobacteria</taxon>
        <taxon>Pseudomonadales</taxon>
        <taxon>Pseudomonadaceae</taxon>
        <taxon>Pseudomonas</taxon>
    </lineage>
</organism>
<dbReference type="PRINTS" id="PR00039">
    <property type="entry name" value="HTHLYSR"/>
</dbReference>
<dbReference type="InterPro" id="IPR005119">
    <property type="entry name" value="LysR_subst-bd"/>
</dbReference>
<dbReference type="NCBIfam" id="TIGR03339">
    <property type="entry name" value="phn_lysR"/>
    <property type="match status" value="1"/>
</dbReference>
<dbReference type="STRING" id="428992.SAMN05216272_101334"/>
<dbReference type="Proteomes" id="UP000199636">
    <property type="component" value="Unassembled WGS sequence"/>
</dbReference>
<sequence length="294" mass="32576">MLSAELKAFYMVARLGSITQAAKKLGLSQPTVTTQIRNLEGQYAVELFYRGGRRLTLSDEGARLLPMAKALLQQEADIEFFLRNCGQMQGTLRIGATSPYYVLGLIKDFRERYPQIEVSVEIGNSQQVLEALYECRVDLAASSQPVEDARLTHLVLGRDPLVLAVHRSHPLAARRSVALVELRNHCLLMREVGSTTRELTEGMLREAGVAPASMLEIGSRESIREAVIRNLGVSIISRQEVPDNPELRVLELQGAPLIDEYLFCLKERRQARLTSAFLGLARETAEGLASSSSP</sequence>
<evidence type="ECO:0000256" key="2">
    <source>
        <dbReference type="ARBA" id="ARBA00023015"/>
    </source>
</evidence>
<accession>A0A1G8C2I2</accession>
<dbReference type="Gene3D" id="3.40.190.290">
    <property type="match status" value="1"/>
</dbReference>
<dbReference type="OrthoDB" id="9786526at2"/>
<dbReference type="AlphaFoldDB" id="A0A1G8C2I2"/>
<feature type="domain" description="HTH lysR-type" evidence="5">
    <location>
        <begin position="1"/>
        <end position="58"/>
    </location>
</feature>
<dbReference type="InterPro" id="IPR036388">
    <property type="entry name" value="WH-like_DNA-bd_sf"/>
</dbReference>
<evidence type="ECO:0000313" key="7">
    <source>
        <dbReference type="Proteomes" id="UP000199636"/>
    </source>
</evidence>
<dbReference type="SUPFAM" id="SSF53850">
    <property type="entry name" value="Periplasmic binding protein-like II"/>
    <property type="match status" value="1"/>
</dbReference>
<dbReference type="RefSeq" id="WP_090260156.1">
    <property type="nucleotide sequence ID" value="NZ_FNDS01000001.1"/>
</dbReference>